<dbReference type="Gene3D" id="3.40.50.200">
    <property type="entry name" value="Peptidase S8/S53 domain"/>
    <property type="match status" value="1"/>
</dbReference>
<dbReference type="RefSeq" id="WP_010917750.1">
    <property type="nucleotide sequence ID" value="NC_002689.2"/>
</dbReference>
<dbReference type="EMBL" id="BA000011">
    <property type="protein sequence ID" value="BAB60663.1"/>
    <property type="molecule type" value="Genomic_DNA"/>
</dbReference>
<keyword evidence="8" id="KW-1133">Transmembrane helix</keyword>
<reference evidence="10 11" key="2">
    <citation type="journal article" date="2000" name="Proc. Natl. Acad. Sci. U.S.A.">
        <title>Archaeal adaptation to higher temperatures revealed by genomic sequence of Thermoplasma volcanium.</title>
        <authorList>
            <person name="Kawashima T."/>
            <person name="Amano N."/>
            <person name="Koike H."/>
            <person name="Makino S."/>
            <person name="Higuchi S."/>
            <person name="Kawashima-Ohya Y."/>
            <person name="Watanabe K."/>
            <person name="Yamazaki M."/>
            <person name="Kanehori K."/>
            <person name="Kawamoto T."/>
            <person name="Nunoshiba T."/>
            <person name="Yamamoto Y."/>
            <person name="Aramaki H."/>
            <person name="Makino K."/>
            <person name="Suzuki M."/>
        </authorList>
    </citation>
    <scope>NUCLEOTIDE SEQUENCE [LARGE SCALE GENOMIC DNA]</scope>
    <source>
        <strain evidence="11">ATCC 51530 / DSM 4299 / JCM 9571 / NBRC 15438 / GSS1</strain>
    </source>
</reference>
<evidence type="ECO:0000256" key="5">
    <source>
        <dbReference type="ARBA" id="ARBA00022825"/>
    </source>
</evidence>
<dbReference type="STRING" id="273116.gene:9382336"/>
<keyword evidence="5" id="KW-0720">Serine protease</keyword>
<dbReference type="Pfam" id="PF09286">
    <property type="entry name" value="Pro-kuma_activ"/>
    <property type="match status" value="1"/>
</dbReference>
<gene>
    <name evidence="10" type="ORF">TVG1578382</name>
</gene>
<dbReference type="PROSITE" id="PS00138">
    <property type="entry name" value="SUBTILASE_SER"/>
    <property type="match status" value="1"/>
</dbReference>
<evidence type="ECO:0000256" key="3">
    <source>
        <dbReference type="ARBA" id="ARBA00022723"/>
    </source>
</evidence>
<keyword evidence="7" id="KW-0865">Zymogen</keyword>
<dbReference type="PhylomeDB" id="Q977Z6"/>
<dbReference type="InterPro" id="IPR023828">
    <property type="entry name" value="Peptidase_S8_Ser-AS"/>
</dbReference>
<dbReference type="OrthoDB" id="27270at2157"/>
<dbReference type="PANTHER" id="PTHR14218:SF15">
    <property type="entry name" value="TRIPEPTIDYL-PEPTIDASE 1"/>
    <property type="match status" value="1"/>
</dbReference>
<dbReference type="PROSITE" id="PS51695">
    <property type="entry name" value="SEDOLISIN"/>
    <property type="match status" value="1"/>
</dbReference>
<name>Q977Z6_THEVO</name>
<keyword evidence="11" id="KW-1185">Reference proteome</keyword>
<keyword evidence="2" id="KW-0645">Protease</keyword>
<dbReference type="PANTHER" id="PTHR14218">
    <property type="entry name" value="PROTEASE S8 TRIPEPTIDYL PEPTIDASE I CLN2"/>
    <property type="match status" value="1"/>
</dbReference>
<keyword evidence="4" id="KW-0378">Hydrolase</keyword>
<evidence type="ECO:0000313" key="10">
    <source>
        <dbReference type="EMBL" id="BAB60663.1"/>
    </source>
</evidence>
<organism evidence="10 11">
    <name type="scientific">Thermoplasma volcanium (strain ATCC 51530 / DSM 4299 / JCM 9571 / NBRC 15438 / GSS1)</name>
    <dbReference type="NCBI Taxonomy" id="273116"/>
    <lineage>
        <taxon>Archaea</taxon>
        <taxon>Methanobacteriati</taxon>
        <taxon>Thermoplasmatota</taxon>
        <taxon>Thermoplasmata</taxon>
        <taxon>Thermoplasmatales</taxon>
        <taxon>Thermoplasmataceae</taxon>
        <taxon>Thermoplasma</taxon>
    </lineage>
</organism>
<evidence type="ECO:0000256" key="7">
    <source>
        <dbReference type="ARBA" id="ARBA00023145"/>
    </source>
</evidence>
<dbReference type="KEGG" id="tvo:TVG1578382"/>
<keyword evidence="8" id="KW-0472">Membrane</keyword>
<dbReference type="GO" id="GO:0004252">
    <property type="term" value="F:serine-type endopeptidase activity"/>
    <property type="evidence" value="ECO:0007669"/>
    <property type="project" value="InterPro"/>
</dbReference>
<dbReference type="InterPro" id="IPR050819">
    <property type="entry name" value="Tripeptidyl-peptidase_I"/>
</dbReference>
<evidence type="ECO:0000256" key="4">
    <source>
        <dbReference type="ARBA" id="ARBA00022801"/>
    </source>
</evidence>
<evidence type="ECO:0000259" key="9">
    <source>
        <dbReference type="PROSITE" id="PS51695"/>
    </source>
</evidence>
<keyword evidence="3" id="KW-0479">Metal-binding</keyword>
<dbReference type="SUPFAM" id="SSF52743">
    <property type="entry name" value="Subtilisin-like"/>
    <property type="match status" value="1"/>
</dbReference>
<keyword evidence="6" id="KW-0106">Calcium</keyword>
<reference evidence="10 11" key="1">
    <citation type="journal article" date="1999" name="Proc. Jpn. Acad.">
        <title>Determination of the complete genomic DNA sequence of Thermoplasma volvanium GSS1.</title>
        <authorList>
            <person name="Kawashima T."/>
            <person name="Yamamoto Y."/>
            <person name="Aramaki H."/>
            <person name="Nunoshiba T."/>
            <person name="Kawamoto T."/>
            <person name="Watanabe K."/>
            <person name="Yamazaki M."/>
            <person name="Kanehori K."/>
            <person name="Amano N."/>
            <person name="Ohya Y."/>
            <person name="Makino K."/>
            <person name="Suzuki M."/>
        </authorList>
    </citation>
    <scope>NUCLEOTIDE SEQUENCE [LARGE SCALE GENOMIC DNA]</scope>
    <source>
        <strain evidence="11">ATCC 51530 / DSM 4299 / JCM 9571 / NBRC 15438 / GSS1</strain>
    </source>
</reference>
<proteinExistence type="predicted"/>
<dbReference type="Proteomes" id="UP000001017">
    <property type="component" value="Chromosome"/>
</dbReference>
<evidence type="ECO:0000256" key="2">
    <source>
        <dbReference type="ARBA" id="ARBA00022670"/>
    </source>
</evidence>
<accession>Q977Z6</accession>
<evidence type="ECO:0000313" key="11">
    <source>
        <dbReference type="Proteomes" id="UP000001017"/>
    </source>
</evidence>
<dbReference type="CDD" id="cd11377">
    <property type="entry name" value="Pro-peptidase_S53"/>
    <property type="match status" value="1"/>
</dbReference>
<dbReference type="PaxDb" id="273116-14325760"/>
<dbReference type="SUPFAM" id="SSF54897">
    <property type="entry name" value="Protease propeptides/inhibitors"/>
    <property type="match status" value="1"/>
</dbReference>
<dbReference type="HOGENOM" id="CLU_006754_0_0_2"/>
<sequence>MKIALSAAIVLVMLFSAVYVAFNSNAGQTNQNSLNSLFSQPLVKSNDNIAKTVEKAGFKPYVPVNGSMEMNVIIGIIPNNLNELENYATEISMPGSPLYRHWLTTQQINSMFGNYQGVETVSSYFSKLGFSVQVKTPFAVAISGNASMMESVFHTTIYYFTNKNGQVLFSNLNSIELPGSVARYVLSVDGLSNFQMTTNPVYPTLSDYTSSGLIKNFEPLSSGTQSYLNHSDVVGFYAKKYAWVQLPLTNGPYPGSNVTGYTPPFQALFPSDLPWIYNIAPGLNGTSSTPGANGTGTTIAIVMGTGYINATLAYPAWNYNDMLKYGKEVFDNPSQILSRVTYLNAPGITHSPPPDPSPSFYVPYTDGYLGEFTLDTQYSATVAPDAHLDIMAIPSLSTVALDNAYITLYELPNTPQVITNSWSGSEDSWWNMYGPYWQSADLMNLLFELLSMKGSTIVAATGDSGGYDGYTNMISGEFPGTSPWVTGVGGDQVTMFNNTGVEFPVTGNYSRFNVTFGTANYSSLPPYYWSNLRLNIVNIGLKHNNGFTQTYWDNNQYVVVNGAPEVISTGAGSAALSIFFKQPWWQHGYSVPNTGRMSEVEVSAEAGFNQTELVDGMWGSWFFGGTSEATPTTAGMIADVISYLNATIHVNYLGDINPLLYEIGNEYMQNPGKMPDPYFTVSNGTNSLSALMVNDSYTLDGPQNYPSNYYTTDNGYSMLTGWGTINVGNFKIDLEQFLTQPFNVTEDNSTGTGTPFYGNFTESTYITMGQPAGLQYGTQYLFNVSGSVSGLTNIPKNLNLTFITSNGEYNLNNSNKPGNMHFAYNAGLLKIYSDTFNTTGFLEVNGTFDHRLAYSFTWIGSKQIANATNNISVEKNMSVSIAYPYLMAGFPAFAYTGLFNGTAGYFATYVPPIEPNMQIVNVTYKGKPVYNALVLLTYKNASNEIKNLTFLRQYAISYSFTNLNGSAYLDTWNVAVDTKAYVYVVYSGMVKESNFTLTPQSTSSILFNNSLESILLPYYNLLPVFQGQYLPFTVNQENAEVALYVPGSLNFYGPSTPTTVIPSTITNTNAKGFVNFKIPNWLPPGSLLYLGITNSSQPVYSAANGLILDHNVSYLPVYVAGSGPSVMLASNALTNIFGVPVVTPTTSFEAVYTDSLSPYGGYVNYMWYSVDGMTPISFGQDGYAVAAASQTQIFGLNSSIPSGLNTLYVYFNDTLGLTYETSMEFYFNASIPTPSLMLSSPSYYEHGNFSVSYKDNLNPNLTILNELYISYNGNIIASEPITTSSGVLQINGNDLPYGILNLTFTIETANGQTNETSITVMNLPADEYYPTVNIIAPVTGSSQTGSLNITFTYTGFDDTVILYVNGSSGNVITANVTGKNLYTITEGKGSSSLPAGNYTVTVLVISKDGQVAKQSANFDLKAPVVPPVQSSIIIEYLVIGIVGGLIVGSLAVVAVMRRH</sequence>
<comment type="cofactor">
    <cofactor evidence="1">
        <name>Ca(2+)</name>
        <dbReference type="ChEBI" id="CHEBI:29108"/>
    </cofactor>
</comment>
<dbReference type="InterPro" id="IPR030400">
    <property type="entry name" value="Sedolisin_dom"/>
</dbReference>
<keyword evidence="8" id="KW-0812">Transmembrane</keyword>
<protein>
    <recommendedName>
        <fullName evidence="9">Peptidase S53 domain-containing protein</fullName>
    </recommendedName>
</protein>
<feature type="domain" description="Peptidase S53" evidence="9">
    <location>
        <begin position="267"/>
        <end position="737"/>
    </location>
</feature>
<dbReference type="GO" id="GO:0006508">
    <property type="term" value="P:proteolysis"/>
    <property type="evidence" value="ECO:0007669"/>
    <property type="project" value="UniProtKB-KW"/>
</dbReference>
<dbReference type="GeneID" id="1442210"/>
<dbReference type="InterPro" id="IPR015366">
    <property type="entry name" value="S53_propep"/>
</dbReference>
<feature type="transmembrane region" description="Helical" evidence="8">
    <location>
        <begin position="1436"/>
        <end position="1456"/>
    </location>
</feature>
<evidence type="ECO:0000256" key="6">
    <source>
        <dbReference type="ARBA" id="ARBA00022837"/>
    </source>
</evidence>
<dbReference type="GO" id="GO:0046872">
    <property type="term" value="F:metal ion binding"/>
    <property type="evidence" value="ECO:0007669"/>
    <property type="project" value="UniProtKB-KW"/>
</dbReference>
<evidence type="ECO:0000256" key="1">
    <source>
        <dbReference type="ARBA" id="ARBA00001913"/>
    </source>
</evidence>
<dbReference type="GO" id="GO:0008240">
    <property type="term" value="F:tripeptidyl-peptidase activity"/>
    <property type="evidence" value="ECO:0007669"/>
    <property type="project" value="TreeGrafter"/>
</dbReference>
<dbReference type="eggNOG" id="arCOG03665">
    <property type="taxonomic scope" value="Archaea"/>
</dbReference>
<dbReference type="InterPro" id="IPR036852">
    <property type="entry name" value="Peptidase_S8/S53_dom_sf"/>
</dbReference>
<evidence type="ECO:0000256" key="8">
    <source>
        <dbReference type="SAM" id="Phobius"/>
    </source>
</evidence>
<dbReference type="SMART" id="SM00944">
    <property type="entry name" value="Pro-kuma_activ"/>
    <property type="match status" value="1"/>
</dbReference>